<gene>
    <name evidence="2" type="ORF">B0H17DRAFT_1209636</name>
    <name evidence="1" type="ORF">B0H17DRAFT_1212975</name>
</gene>
<evidence type="ECO:0000313" key="3">
    <source>
        <dbReference type="Proteomes" id="UP001221757"/>
    </source>
</evidence>
<comment type="caution">
    <text evidence="2">The sequence shown here is derived from an EMBL/GenBank/DDBJ whole genome shotgun (WGS) entry which is preliminary data.</text>
</comment>
<dbReference type="AlphaFoldDB" id="A0AAD7CY13"/>
<keyword evidence="3" id="KW-1185">Reference proteome</keyword>
<accession>A0AAD7CY13</accession>
<reference evidence="2" key="1">
    <citation type="submission" date="2023-03" db="EMBL/GenBank/DDBJ databases">
        <title>Massive genome expansion in bonnet fungi (Mycena s.s.) driven by repeated elements and novel gene families across ecological guilds.</title>
        <authorList>
            <consortium name="Lawrence Berkeley National Laboratory"/>
            <person name="Harder C.B."/>
            <person name="Miyauchi S."/>
            <person name="Viragh M."/>
            <person name="Kuo A."/>
            <person name="Thoen E."/>
            <person name="Andreopoulos B."/>
            <person name="Lu D."/>
            <person name="Skrede I."/>
            <person name="Drula E."/>
            <person name="Henrissat B."/>
            <person name="Morin E."/>
            <person name="Kohler A."/>
            <person name="Barry K."/>
            <person name="LaButti K."/>
            <person name="Morin E."/>
            <person name="Salamov A."/>
            <person name="Lipzen A."/>
            <person name="Mereny Z."/>
            <person name="Hegedus B."/>
            <person name="Baldrian P."/>
            <person name="Stursova M."/>
            <person name="Weitz H."/>
            <person name="Taylor A."/>
            <person name="Grigoriev I.V."/>
            <person name="Nagy L.G."/>
            <person name="Martin F."/>
            <person name="Kauserud H."/>
        </authorList>
    </citation>
    <scope>NUCLEOTIDE SEQUENCE</scope>
    <source>
        <strain evidence="2">CBHHK067</strain>
    </source>
</reference>
<evidence type="ECO:0000313" key="1">
    <source>
        <dbReference type="EMBL" id="KAJ7659373.1"/>
    </source>
</evidence>
<dbReference type="Proteomes" id="UP001221757">
    <property type="component" value="Unassembled WGS sequence"/>
</dbReference>
<sequence>MVLQISIQETQLLFGPLNRPDSNTNVCHRAVLRKALELFSIRELATIFGRPIKLRVVMGSASTFSQLGKIQTHHVHNGRLVSRETTVPDAEARRALRAYCDTYDTYFMKQGNIYRVRDKQAMAALQAAEQA</sequence>
<proteinExistence type="predicted"/>
<organism evidence="2 3">
    <name type="scientific">Mycena rosella</name>
    <name type="common">Pink bonnet</name>
    <name type="synonym">Agaricus rosellus</name>
    <dbReference type="NCBI Taxonomy" id="1033263"/>
    <lineage>
        <taxon>Eukaryota</taxon>
        <taxon>Fungi</taxon>
        <taxon>Dikarya</taxon>
        <taxon>Basidiomycota</taxon>
        <taxon>Agaricomycotina</taxon>
        <taxon>Agaricomycetes</taxon>
        <taxon>Agaricomycetidae</taxon>
        <taxon>Agaricales</taxon>
        <taxon>Marasmiineae</taxon>
        <taxon>Mycenaceae</taxon>
        <taxon>Mycena</taxon>
    </lineage>
</organism>
<name>A0AAD7CY13_MYCRO</name>
<dbReference type="EMBL" id="JARKIE010000272">
    <property type="protein sequence ID" value="KAJ7659373.1"/>
    <property type="molecule type" value="Genomic_DNA"/>
</dbReference>
<protein>
    <submittedName>
        <fullName evidence="2">Uncharacterized protein</fullName>
    </submittedName>
</protein>
<evidence type="ECO:0000313" key="2">
    <source>
        <dbReference type="EMBL" id="KAJ7669675.1"/>
    </source>
</evidence>
<dbReference type="EMBL" id="JARKIE010000186">
    <property type="protein sequence ID" value="KAJ7669675.1"/>
    <property type="molecule type" value="Genomic_DNA"/>
</dbReference>